<dbReference type="InterPro" id="IPR055414">
    <property type="entry name" value="LRR_R13L4/SHOC2-like"/>
</dbReference>
<dbReference type="SMART" id="SM00369">
    <property type="entry name" value="LRR_TYP"/>
    <property type="match status" value="4"/>
</dbReference>
<dbReference type="InterPro" id="IPR029071">
    <property type="entry name" value="Ubiquitin-like_domsf"/>
</dbReference>
<dbReference type="InterPro" id="IPR050216">
    <property type="entry name" value="LRR_domain-containing"/>
</dbReference>
<dbReference type="Proteomes" id="UP000467841">
    <property type="component" value="Unassembled WGS sequence"/>
</dbReference>
<dbReference type="Pfam" id="PF23598">
    <property type="entry name" value="LRR_14"/>
    <property type="match status" value="1"/>
</dbReference>
<feature type="signal peptide" evidence="3">
    <location>
        <begin position="1"/>
        <end position="20"/>
    </location>
</feature>
<comment type="caution">
    <text evidence="5">The sequence shown here is derived from an EMBL/GenBank/DDBJ whole genome shotgun (WGS) entry which is preliminary data.</text>
</comment>
<dbReference type="InterPro" id="IPR032675">
    <property type="entry name" value="LRR_dom_sf"/>
</dbReference>
<evidence type="ECO:0000256" key="3">
    <source>
        <dbReference type="SAM" id="SignalP"/>
    </source>
</evidence>
<gene>
    <name evidence="5" type="ORF">MERR_LOCUS25233</name>
</gene>
<dbReference type="OrthoDB" id="2187496at2759"/>
<dbReference type="InterPro" id="IPR001611">
    <property type="entry name" value="Leu-rich_rpt"/>
</dbReference>
<keyword evidence="6" id="KW-1185">Reference proteome</keyword>
<organism evidence="5 6">
    <name type="scientific">Microthlaspi erraticum</name>
    <dbReference type="NCBI Taxonomy" id="1685480"/>
    <lineage>
        <taxon>Eukaryota</taxon>
        <taxon>Viridiplantae</taxon>
        <taxon>Streptophyta</taxon>
        <taxon>Embryophyta</taxon>
        <taxon>Tracheophyta</taxon>
        <taxon>Spermatophyta</taxon>
        <taxon>Magnoliopsida</taxon>
        <taxon>eudicotyledons</taxon>
        <taxon>Gunneridae</taxon>
        <taxon>Pentapetalae</taxon>
        <taxon>rosids</taxon>
        <taxon>malvids</taxon>
        <taxon>Brassicales</taxon>
        <taxon>Brassicaceae</taxon>
        <taxon>Coluteocarpeae</taxon>
        <taxon>Microthlaspi</taxon>
    </lineage>
</organism>
<dbReference type="SUPFAM" id="SSF52058">
    <property type="entry name" value="L domain-like"/>
    <property type="match status" value="1"/>
</dbReference>
<sequence length="406" mass="44938">MTSELLCFVILELIESECEAKSKEESEERKIEMEVEAPTMAGSTIKLTVKFGGNSIPLSVSPDVTVKDLKSLLQPITNVLPRGQKLIFKGKVLEDTSTLNQSKLGDGAKIMLMASQGLHQGEGPVLKEASTRPISRAVVSDKAEHTKPGLLVDKNRTDRWKATGVIALAQANLKEIPEEVWECGSRARVLDVSENFISEVPARISSFDSIHKLFLQGNALSDESIQWEGIASLKRLMLLSISHNNLTVLPSEVGSLTSLKQLDVANNKLTSLPNEIGLLTQLEILKANNNRISSVPESIGNCSFLMEVDLSANIVSELPETFTKLRNLKTLEVNNTGLKTLPLGLFKMCLQLSTLGLHNTEITVEFLRQFEGWDDFDERRRTKHQKQLDFRVVGSGRFDEGADKSW</sequence>
<reference evidence="5" key="1">
    <citation type="submission" date="2020-01" db="EMBL/GenBank/DDBJ databases">
        <authorList>
            <person name="Mishra B."/>
        </authorList>
    </citation>
    <scope>NUCLEOTIDE SEQUENCE [LARGE SCALE GENOMIC DNA]</scope>
</reference>
<keyword evidence="1" id="KW-0433">Leucine-rich repeat</keyword>
<feature type="chain" id="PRO_5025571583" description="Ubiquitin-like domain-containing protein" evidence="3">
    <location>
        <begin position="21"/>
        <end position="406"/>
    </location>
</feature>
<protein>
    <recommendedName>
        <fullName evidence="4">Ubiquitin-like domain-containing protein</fullName>
    </recommendedName>
</protein>
<dbReference type="PROSITE" id="PS50053">
    <property type="entry name" value="UBIQUITIN_2"/>
    <property type="match status" value="1"/>
</dbReference>
<evidence type="ECO:0000256" key="2">
    <source>
        <dbReference type="ARBA" id="ARBA00022737"/>
    </source>
</evidence>
<feature type="domain" description="Ubiquitin-like" evidence="4">
    <location>
        <begin position="45"/>
        <end position="116"/>
    </location>
</feature>
<dbReference type="Pfam" id="PF00240">
    <property type="entry name" value="ubiquitin"/>
    <property type="match status" value="1"/>
</dbReference>
<evidence type="ECO:0000259" key="4">
    <source>
        <dbReference type="PROSITE" id="PS50053"/>
    </source>
</evidence>
<keyword evidence="3" id="KW-0732">Signal</keyword>
<evidence type="ECO:0000256" key="1">
    <source>
        <dbReference type="ARBA" id="ARBA00022614"/>
    </source>
</evidence>
<dbReference type="Gene3D" id="3.80.10.10">
    <property type="entry name" value="Ribonuclease Inhibitor"/>
    <property type="match status" value="1"/>
</dbReference>
<dbReference type="SUPFAM" id="SSF54236">
    <property type="entry name" value="Ubiquitin-like"/>
    <property type="match status" value="1"/>
</dbReference>
<name>A0A6D2JLE9_9BRAS</name>
<dbReference type="CDD" id="cd17039">
    <property type="entry name" value="Ubl_ubiquitin_like"/>
    <property type="match status" value="1"/>
</dbReference>
<dbReference type="EMBL" id="CACVBM020001185">
    <property type="protein sequence ID" value="CAA7037998.1"/>
    <property type="molecule type" value="Genomic_DNA"/>
</dbReference>
<keyword evidence="2" id="KW-0677">Repeat</keyword>
<dbReference type="SMART" id="SM00364">
    <property type="entry name" value="LRR_BAC"/>
    <property type="match status" value="3"/>
</dbReference>
<evidence type="ECO:0000313" key="5">
    <source>
        <dbReference type="EMBL" id="CAA7037998.1"/>
    </source>
</evidence>
<dbReference type="PANTHER" id="PTHR48051:SF1">
    <property type="entry name" value="RAS SUPPRESSOR PROTEIN 1"/>
    <property type="match status" value="1"/>
</dbReference>
<dbReference type="Gene3D" id="3.10.20.90">
    <property type="entry name" value="Phosphatidylinositol 3-kinase Catalytic Subunit, Chain A, domain 1"/>
    <property type="match status" value="1"/>
</dbReference>
<dbReference type="InterPro" id="IPR000626">
    <property type="entry name" value="Ubiquitin-like_dom"/>
</dbReference>
<dbReference type="PROSITE" id="PS51450">
    <property type="entry name" value="LRR"/>
    <property type="match status" value="1"/>
</dbReference>
<proteinExistence type="predicted"/>
<accession>A0A6D2JLE9</accession>
<dbReference type="InterPro" id="IPR003591">
    <property type="entry name" value="Leu-rich_rpt_typical-subtyp"/>
</dbReference>
<dbReference type="SMART" id="SM00213">
    <property type="entry name" value="UBQ"/>
    <property type="match status" value="1"/>
</dbReference>
<dbReference type="AlphaFoldDB" id="A0A6D2JLE9"/>
<dbReference type="GO" id="GO:0005737">
    <property type="term" value="C:cytoplasm"/>
    <property type="evidence" value="ECO:0007669"/>
    <property type="project" value="TreeGrafter"/>
</dbReference>
<evidence type="ECO:0000313" key="6">
    <source>
        <dbReference type="Proteomes" id="UP000467841"/>
    </source>
</evidence>
<dbReference type="PANTHER" id="PTHR48051">
    <property type="match status" value="1"/>
</dbReference>